<dbReference type="InParanoid" id="A0A068UTG0"/>
<dbReference type="AlphaFoldDB" id="A0A068UTG0"/>
<evidence type="ECO:0000256" key="8">
    <source>
        <dbReference type="ARBA" id="ARBA00022737"/>
    </source>
</evidence>
<dbReference type="EMBL" id="HG739144">
    <property type="protein sequence ID" value="CDP11825.1"/>
    <property type="molecule type" value="Genomic_DNA"/>
</dbReference>
<gene>
    <name evidence="18" type="ORF">GSCOC_T00035084001</name>
</gene>
<dbReference type="Pfam" id="PF23559">
    <property type="entry name" value="WHD_DRP"/>
    <property type="match status" value="1"/>
</dbReference>
<keyword evidence="10" id="KW-0611">Plant defense</keyword>
<dbReference type="GO" id="GO:0043531">
    <property type="term" value="F:ADP binding"/>
    <property type="evidence" value="ECO:0007669"/>
    <property type="project" value="InterPro"/>
</dbReference>
<accession>A0A068UTG0</accession>
<dbReference type="SUPFAM" id="SSF52058">
    <property type="entry name" value="L domain-like"/>
    <property type="match status" value="1"/>
</dbReference>
<dbReference type="FunFam" id="1.10.10.10:FF:000322">
    <property type="entry name" value="Probable disease resistance protein At1g63360"/>
    <property type="match status" value="1"/>
</dbReference>
<evidence type="ECO:0000256" key="10">
    <source>
        <dbReference type="ARBA" id="ARBA00022821"/>
    </source>
</evidence>
<dbReference type="InterPro" id="IPR036388">
    <property type="entry name" value="WH-like_DNA-bd_sf"/>
</dbReference>
<dbReference type="InterPro" id="IPR038005">
    <property type="entry name" value="RX-like_CC"/>
</dbReference>
<dbReference type="InterPro" id="IPR055414">
    <property type="entry name" value="LRR_R13L4/SHOC2-like"/>
</dbReference>
<evidence type="ECO:0000259" key="17">
    <source>
        <dbReference type="Pfam" id="PF23598"/>
    </source>
</evidence>
<dbReference type="PANTHER" id="PTHR23155">
    <property type="entry name" value="DISEASE RESISTANCE PROTEIN RP"/>
    <property type="match status" value="1"/>
</dbReference>
<keyword evidence="6" id="KW-0433">Leucine-rich repeat</keyword>
<reference evidence="19" key="1">
    <citation type="journal article" date="2014" name="Science">
        <title>The coffee genome provides insight into the convergent evolution of caffeine biosynthesis.</title>
        <authorList>
            <person name="Denoeud F."/>
            <person name="Carretero-Paulet L."/>
            <person name="Dereeper A."/>
            <person name="Droc G."/>
            <person name="Guyot R."/>
            <person name="Pietrella M."/>
            <person name="Zheng C."/>
            <person name="Alberti A."/>
            <person name="Anthony F."/>
            <person name="Aprea G."/>
            <person name="Aury J.M."/>
            <person name="Bento P."/>
            <person name="Bernard M."/>
            <person name="Bocs S."/>
            <person name="Campa C."/>
            <person name="Cenci A."/>
            <person name="Combes M.C."/>
            <person name="Crouzillat D."/>
            <person name="Da Silva C."/>
            <person name="Daddiego L."/>
            <person name="De Bellis F."/>
            <person name="Dussert S."/>
            <person name="Garsmeur O."/>
            <person name="Gayraud T."/>
            <person name="Guignon V."/>
            <person name="Jahn K."/>
            <person name="Jamilloux V."/>
            <person name="Joet T."/>
            <person name="Labadie K."/>
            <person name="Lan T."/>
            <person name="Leclercq J."/>
            <person name="Lepelley M."/>
            <person name="Leroy T."/>
            <person name="Li L.T."/>
            <person name="Librado P."/>
            <person name="Lopez L."/>
            <person name="Munoz A."/>
            <person name="Noel B."/>
            <person name="Pallavicini A."/>
            <person name="Perrotta G."/>
            <person name="Poncet V."/>
            <person name="Pot D."/>
            <person name="Priyono X."/>
            <person name="Rigoreau M."/>
            <person name="Rouard M."/>
            <person name="Rozas J."/>
            <person name="Tranchant-Dubreuil C."/>
            <person name="VanBuren R."/>
            <person name="Zhang Q."/>
            <person name="Andrade A.C."/>
            <person name="Argout X."/>
            <person name="Bertrand B."/>
            <person name="de Kochko A."/>
            <person name="Graziosi G."/>
            <person name="Henry R.J."/>
            <person name="Jayarama X."/>
            <person name="Ming R."/>
            <person name="Nagai C."/>
            <person name="Rounsley S."/>
            <person name="Sankoff D."/>
            <person name="Giuliano G."/>
            <person name="Albert V.A."/>
            <person name="Wincker P."/>
            <person name="Lashermes P."/>
        </authorList>
    </citation>
    <scope>NUCLEOTIDE SEQUENCE [LARGE SCALE GENOMIC DNA]</scope>
    <source>
        <strain evidence="19">cv. DH200-94</strain>
    </source>
</reference>
<evidence type="ECO:0000256" key="2">
    <source>
        <dbReference type="ARBA" id="ARBA00004170"/>
    </source>
</evidence>
<evidence type="ECO:0000313" key="18">
    <source>
        <dbReference type="EMBL" id="CDP11825.1"/>
    </source>
</evidence>
<dbReference type="InterPro" id="IPR027417">
    <property type="entry name" value="P-loop_NTPase"/>
</dbReference>
<evidence type="ECO:0000256" key="13">
    <source>
        <dbReference type="SAM" id="MobiDB-lite"/>
    </source>
</evidence>
<organism evidence="18 19">
    <name type="scientific">Coffea canephora</name>
    <name type="common">Robusta coffee</name>
    <dbReference type="NCBI Taxonomy" id="49390"/>
    <lineage>
        <taxon>Eukaryota</taxon>
        <taxon>Viridiplantae</taxon>
        <taxon>Streptophyta</taxon>
        <taxon>Embryophyta</taxon>
        <taxon>Tracheophyta</taxon>
        <taxon>Spermatophyta</taxon>
        <taxon>Magnoliopsida</taxon>
        <taxon>eudicotyledons</taxon>
        <taxon>Gunneridae</taxon>
        <taxon>Pentapetalae</taxon>
        <taxon>asterids</taxon>
        <taxon>lamiids</taxon>
        <taxon>Gentianales</taxon>
        <taxon>Rubiaceae</taxon>
        <taxon>Ixoroideae</taxon>
        <taxon>Gardenieae complex</taxon>
        <taxon>Bertiereae - Coffeeae clade</taxon>
        <taxon>Coffeeae</taxon>
        <taxon>Coffea</taxon>
    </lineage>
</organism>
<evidence type="ECO:0000256" key="11">
    <source>
        <dbReference type="ARBA" id="ARBA00022840"/>
    </source>
</evidence>
<feature type="compositionally biased region" description="Basic and acidic residues" evidence="13">
    <location>
        <begin position="498"/>
        <end position="507"/>
    </location>
</feature>
<comment type="similarity">
    <text evidence="4">Belongs to the disease resistance NB-LRR family.</text>
</comment>
<dbReference type="InterPro" id="IPR042197">
    <property type="entry name" value="Apaf_helical"/>
</dbReference>
<evidence type="ECO:0000256" key="1">
    <source>
        <dbReference type="ARBA" id="ARBA00002074"/>
    </source>
</evidence>
<dbReference type="Proteomes" id="UP000295252">
    <property type="component" value="Chromosome VII"/>
</dbReference>
<dbReference type="Gene3D" id="1.10.8.430">
    <property type="entry name" value="Helical domain of apoptotic protease-activating factors"/>
    <property type="match status" value="1"/>
</dbReference>
<sequence>MASSALTCLSSVLSDLQLLENLHPDPEHDDLGIMKGWLRSIKTFLLCTRNWGNDDDASLGALIERINESTYKLGLGIHTIYLTSLEVGLPENLVEVLPTESEVDFEFIQQGIKNWYLALSHCSLRQSSNSLVKKDDLMELMDSLLEILDFCFLLAGFESEDLVKLVEVLKEKLKFLKNFVGFVTLHGVEDGQLGPLFVHTEFITANAARLSFTWNSDPSSTSNHITDLLQKIIPPESQVHETCVQVLITSKFSRHPYGDSDELVLRDFLESLQCNIWSMLKSCTFRMISFKFQLQILWEGFRYLRTIFKEKPKKFDEKVRDLTGLVLCDAGLYLLSLSLNATNDGFIREMDLVSPDLLENMNLIKLTVAEECLETSPFNFPRTNALGFIDFLLKYMRELTSSEASLAALADHPVQTIQKDLGFLRFFLGKIVEMRNGDEELQALWDRVVEVAYTVEFLIDSVLVGDILDSCSLSFDSIVEEIESIKSEASKIFDSKRPDVKEKEVTKRPNPPPAQGSKPTNNDVVVGFEDEATSIINRLTRGSRQVQIVPIVGMPGLGKTTLAKKVYNDSSIMSYFYTRAWCTVSQVYAMKNLLLEILTCIESKHSEKIFEMSEEDLAAEVKKRLLRTRYLIVFDDVWDMEVWNRLEASFPNDGNGSRVIMTSRLRDFVPQDNLHQEPHYLRQLTHDESWNLLKEKLCPGKDLLPSELSELRTQIVEMCQGLPLTIVILAGILANMDPSGWKEEVQSLSSRNVSSTEQCTTALELSYEHLPDNLKSCYLYFGGFPEDHEHTVKRLIWLWVTEGFVQATDLKSAEDVANDYMMDLINRSLVMVSKQRSIGGVKTCRIHDLLHEFCVEKAKEENFLQLVRGYDELYTLNVPRYLRRLCINSTTKDFNESRLAFPTIRCLSFFAHGTWELYPWFGLSFNFHLFRLLRVLDLSQINLKDTFPREIELLVHLRYLAILGDVYIPSSIANLQNLETFLASSTSLPDTLWNLKKLRHLVWIGQYSFGGFRLPTENLDKSPQLCNLDTLSRVRIFSWENRDKIFKKFPNIRKFKCELTAPHHPAKEQGDNILALDFSSRLESLSLRVPKGFGKPYPVEFHLSLTVRKLTLSGFCLPWSKISAVANLPNLEVLKLLEEAFVGETWDLEGEEFPELRFLKLASLDIVKWTAFECENSFPRLQKLVLEKCHNLEEIPSSLGNVSTLDTIEVIDCPKSETSVNEIQEEQISMGNTGFKVMTSSKRSS</sequence>
<feature type="region of interest" description="Disordered" evidence="13">
    <location>
        <begin position="498"/>
        <end position="523"/>
    </location>
</feature>
<dbReference type="FunFam" id="3.40.50.300:FF:001091">
    <property type="entry name" value="Probable disease resistance protein At1g61300"/>
    <property type="match status" value="1"/>
</dbReference>
<name>A0A068UTG0_COFCA</name>
<dbReference type="GO" id="GO:0051607">
    <property type="term" value="P:defense response to virus"/>
    <property type="evidence" value="ECO:0007669"/>
    <property type="project" value="UniProtKB-ARBA"/>
</dbReference>
<keyword evidence="19" id="KW-1185">Reference proteome</keyword>
<dbReference type="GO" id="GO:0005524">
    <property type="term" value="F:ATP binding"/>
    <property type="evidence" value="ECO:0007669"/>
    <property type="project" value="UniProtKB-KW"/>
</dbReference>
<dbReference type="SUPFAM" id="SSF52540">
    <property type="entry name" value="P-loop containing nucleoside triphosphate hydrolases"/>
    <property type="match status" value="1"/>
</dbReference>
<protein>
    <submittedName>
        <fullName evidence="18">Uncharacterized protein</fullName>
    </submittedName>
</protein>
<dbReference type="Gene3D" id="1.20.5.4130">
    <property type="match status" value="1"/>
</dbReference>
<dbReference type="Gene3D" id="3.40.50.300">
    <property type="entry name" value="P-loop containing nucleotide triphosphate hydrolases"/>
    <property type="match status" value="1"/>
</dbReference>
<dbReference type="InterPro" id="IPR058922">
    <property type="entry name" value="WHD_DRP"/>
</dbReference>
<dbReference type="InterPro" id="IPR021929">
    <property type="entry name" value="R1A-like_N"/>
</dbReference>
<feature type="domain" description="Disease resistance R13L4/SHOC-2-like LRR" evidence="17">
    <location>
        <begin position="927"/>
        <end position="1059"/>
    </location>
</feature>
<evidence type="ECO:0000256" key="12">
    <source>
        <dbReference type="ARBA" id="ARBA00023054"/>
    </source>
</evidence>
<dbReference type="Pfam" id="PF23598">
    <property type="entry name" value="LRR_14"/>
    <property type="match status" value="1"/>
</dbReference>
<evidence type="ECO:0000256" key="4">
    <source>
        <dbReference type="ARBA" id="ARBA00008894"/>
    </source>
</evidence>
<evidence type="ECO:0000313" key="19">
    <source>
        <dbReference type="Proteomes" id="UP000295252"/>
    </source>
</evidence>
<dbReference type="InterPro" id="IPR044974">
    <property type="entry name" value="Disease_R_plants"/>
</dbReference>
<comment type="function">
    <text evidence="1">Confers resistance to late blight (Phytophthora infestans) races carrying the avirulence gene Avr1. Resistance proteins guard the plant against pathogens that contain an appropriate avirulence protein via an indirect interaction with this avirulence protein. That triggers a defense system including the hypersensitive response, which restricts the pathogen growth.</text>
</comment>
<evidence type="ECO:0000256" key="6">
    <source>
        <dbReference type="ARBA" id="ARBA00022614"/>
    </source>
</evidence>
<dbReference type="PRINTS" id="PR00364">
    <property type="entry name" value="DISEASERSIST"/>
</dbReference>
<keyword evidence="11" id="KW-0067">ATP-binding</keyword>
<dbReference type="GO" id="GO:0009626">
    <property type="term" value="P:plant-type hypersensitive response"/>
    <property type="evidence" value="ECO:0007669"/>
    <property type="project" value="UniProtKB-KW"/>
</dbReference>
<dbReference type="CDD" id="cd14798">
    <property type="entry name" value="RX-CC_like"/>
    <property type="match status" value="1"/>
</dbReference>
<dbReference type="InterPro" id="IPR032675">
    <property type="entry name" value="LRR_dom_sf"/>
</dbReference>
<dbReference type="InterPro" id="IPR002182">
    <property type="entry name" value="NB-ARC"/>
</dbReference>
<comment type="subcellular location">
    <subcellularLocation>
        <location evidence="3">Cytoplasm</location>
    </subcellularLocation>
    <subcellularLocation>
        <location evidence="2">Membrane</location>
        <topology evidence="2">Peripheral membrane protein</topology>
    </subcellularLocation>
</comment>
<dbReference type="PhylomeDB" id="A0A068UTG0"/>
<dbReference type="Gramene" id="CDP11825">
    <property type="protein sequence ID" value="CDP11825"/>
    <property type="gene ID" value="GSCOC_T00035084001"/>
</dbReference>
<keyword evidence="5" id="KW-0963">Cytoplasm</keyword>
<evidence type="ECO:0000256" key="5">
    <source>
        <dbReference type="ARBA" id="ARBA00022490"/>
    </source>
</evidence>
<dbReference type="Pfam" id="PF00931">
    <property type="entry name" value="NB-ARC"/>
    <property type="match status" value="1"/>
</dbReference>
<dbReference type="Gene3D" id="3.80.10.10">
    <property type="entry name" value="Ribonuclease Inhibitor"/>
    <property type="match status" value="1"/>
</dbReference>
<keyword evidence="8" id="KW-0677">Repeat</keyword>
<dbReference type="Pfam" id="PF12061">
    <property type="entry name" value="NB-LRR"/>
    <property type="match status" value="1"/>
</dbReference>
<evidence type="ECO:0000256" key="9">
    <source>
        <dbReference type="ARBA" id="ARBA00022741"/>
    </source>
</evidence>
<feature type="domain" description="Disease resistance protein winged helix" evidence="16">
    <location>
        <begin position="784"/>
        <end position="853"/>
    </location>
</feature>
<evidence type="ECO:0000256" key="3">
    <source>
        <dbReference type="ARBA" id="ARBA00004496"/>
    </source>
</evidence>
<proteinExistence type="inferred from homology"/>
<evidence type="ECO:0000256" key="7">
    <source>
        <dbReference type="ARBA" id="ARBA00022667"/>
    </source>
</evidence>
<evidence type="ECO:0000259" key="14">
    <source>
        <dbReference type="Pfam" id="PF00931"/>
    </source>
</evidence>
<keyword evidence="7" id="KW-0381">Hypersensitive response</keyword>
<keyword evidence="12" id="KW-0175">Coiled coil</keyword>
<keyword evidence="9" id="KW-0547">Nucleotide-binding</keyword>
<feature type="domain" description="NB-ARC" evidence="14">
    <location>
        <begin position="529"/>
        <end position="700"/>
    </location>
</feature>
<dbReference type="GO" id="GO:0005737">
    <property type="term" value="C:cytoplasm"/>
    <property type="evidence" value="ECO:0007669"/>
    <property type="project" value="UniProtKB-SubCell"/>
</dbReference>
<dbReference type="PANTHER" id="PTHR23155:SF1152">
    <property type="entry name" value="AAA+ ATPASE DOMAIN-CONTAINING PROTEIN"/>
    <property type="match status" value="1"/>
</dbReference>
<feature type="domain" description="Late blight resistance protein R1A-like N-terminal" evidence="15">
    <location>
        <begin position="135"/>
        <end position="341"/>
    </location>
</feature>
<dbReference type="GO" id="GO:0016020">
    <property type="term" value="C:membrane"/>
    <property type="evidence" value="ECO:0007669"/>
    <property type="project" value="UniProtKB-SubCell"/>
</dbReference>
<dbReference type="Gene3D" id="1.10.10.10">
    <property type="entry name" value="Winged helix-like DNA-binding domain superfamily/Winged helix DNA-binding domain"/>
    <property type="match status" value="1"/>
</dbReference>
<evidence type="ECO:0000259" key="15">
    <source>
        <dbReference type="Pfam" id="PF12061"/>
    </source>
</evidence>
<evidence type="ECO:0000259" key="16">
    <source>
        <dbReference type="Pfam" id="PF23559"/>
    </source>
</evidence>